<gene>
    <name evidence="2" type="ORF">CYCCA115_LOCUS17168</name>
</gene>
<evidence type="ECO:0000256" key="1">
    <source>
        <dbReference type="SAM" id="MobiDB-lite"/>
    </source>
</evidence>
<feature type="compositionally biased region" description="Basic and acidic residues" evidence="1">
    <location>
        <begin position="301"/>
        <end position="312"/>
    </location>
</feature>
<evidence type="ECO:0000313" key="2">
    <source>
        <dbReference type="EMBL" id="CAJ1958403.1"/>
    </source>
</evidence>
<keyword evidence="3" id="KW-1185">Reference proteome</keyword>
<dbReference type="EMBL" id="CAKOGP040001977">
    <property type="protein sequence ID" value="CAJ1958403.1"/>
    <property type="molecule type" value="Genomic_DNA"/>
</dbReference>
<proteinExistence type="predicted"/>
<dbReference type="AlphaFoldDB" id="A0AAD2FZK3"/>
<name>A0AAD2FZK3_9STRA</name>
<evidence type="ECO:0000313" key="3">
    <source>
        <dbReference type="Proteomes" id="UP001295423"/>
    </source>
</evidence>
<reference evidence="2" key="1">
    <citation type="submission" date="2023-08" db="EMBL/GenBank/DDBJ databases">
        <authorList>
            <person name="Audoor S."/>
            <person name="Bilcke G."/>
        </authorList>
    </citation>
    <scope>NUCLEOTIDE SEQUENCE</scope>
</reference>
<feature type="region of interest" description="Disordered" evidence="1">
    <location>
        <begin position="301"/>
        <end position="358"/>
    </location>
</feature>
<protein>
    <submittedName>
        <fullName evidence="2">Uncharacterized protein</fullName>
    </submittedName>
</protein>
<sequence>MANVDAQVAAMTAALPQVGAQFLAQLQAQQTAAAAAAAAPAPPAHTAVYNLHDSGQPVDLSSRSGAAAADKASAKLPIEITGKETEIVLWIQALKSHCSETYMEAAGPTGILDFGGKNLLTHYHSILMTDILQLFGLNGSMPTLGKGDRPTLFKAIIDTTAPASLLVSMQALTDLGILDPADFDFDIKRINAKASQLIALATTSARSLSDPECIQLLLTIYSRIKQPHAWFLWVQQKITDFEEGQMNAPAGGASLYPAFMQNAARKANQLNVDKSQSHAWKSTTLTEDVVAMTADAKKYFDAKNNKKEDNKPPAKKPGRNPTAPSSKLLPPFIKHFKKPESEGNAPYIVGDTKDFKGTTWHFCNCPTHRDKNK</sequence>
<comment type="caution">
    <text evidence="2">The sequence shown here is derived from an EMBL/GenBank/DDBJ whole genome shotgun (WGS) entry which is preliminary data.</text>
</comment>
<dbReference type="Proteomes" id="UP001295423">
    <property type="component" value="Unassembled WGS sequence"/>
</dbReference>
<accession>A0AAD2FZK3</accession>
<organism evidence="2 3">
    <name type="scientific">Cylindrotheca closterium</name>
    <dbReference type="NCBI Taxonomy" id="2856"/>
    <lineage>
        <taxon>Eukaryota</taxon>
        <taxon>Sar</taxon>
        <taxon>Stramenopiles</taxon>
        <taxon>Ochrophyta</taxon>
        <taxon>Bacillariophyta</taxon>
        <taxon>Bacillariophyceae</taxon>
        <taxon>Bacillariophycidae</taxon>
        <taxon>Bacillariales</taxon>
        <taxon>Bacillariaceae</taxon>
        <taxon>Cylindrotheca</taxon>
    </lineage>
</organism>